<dbReference type="OrthoDB" id="10249697at2759"/>
<feature type="binding site" evidence="9">
    <location>
        <begin position="358"/>
        <end position="359"/>
    </location>
    <ligand>
        <name>GMP</name>
        <dbReference type="ChEBI" id="CHEBI:58115"/>
    </ligand>
</feature>
<evidence type="ECO:0000256" key="5">
    <source>
        <dbReference type="ARBA" id="ARBA00023134"/>
    </source>
</evidence>
<comment type="catalytic activity">
    <reaction evidence="7">
        <text>a 3'-end 3'-phospho-ribonucleotide-RNA + a 5'-end dephospho-ribonucleoside-RNA + GTP = a ribonucleotidyl-ribonucleotide-RNA + GMP + diphosphate</text>
        <dbReference type="Rhea" id="RHEA:68076"/>
        <dbReference type="Rhea" id="RHEA-COMP:10463"/>
        <dbReference type="Rhea" id="RHEA-COMP:13936"/>
        <dbReference type="Rhea" id="RHEA-COMP:17355"/>
        <dbReference type="ChEBI" id="CHEBI:33019"/>
        <dbReference type="ChEBI" id="CHEBI:37565"/>
        <dbReference type="ChEBI" id="CHEBI:58115"/>
        <dbReference type="ChEBI" id="CHEBI:83062"/>
        <dbReference type="ChEBI" id="CHEBI:138284"/>
        <dbReference type="ChEBI" id="CHEBI:173118"/>
        <dbReference type="EC" id="6.5.1.8"/>
    </reaction>
</comment>
<evidence type="ECO:0000256" key="2">
    <source>
        <dbReference type="ARBA" id="ARBA00022598"/>
    </source>
</evidence>
<feature type="binding site" evidence="9">
    <location>
        <position position="398"/>
    </location>
    <ligand>
        <name>GMP</name>
        <dbReference type="ChEBI" id="CHEBI:58115"/>
    </ligand>
</feature>
<evidence type="ECO:0000256" key="1">
    <source>
        <dbReference type="ARBA" id="ARBA00012726"/>
    </source>
</evidence>
<feature type="binding site" evidence="10">
    <location>
        <position position="218"/>
    </location>
    <ligand>
        <name>Mn(2+)</name>
        <dbReference type="ChEBI" id="CHEBI:29035"/>
        <label>1</label>
    </ligand>
</feature>
<accession>D0A4R1</accession>
<keyword evidence="5 9" id="KW-0342">GTP-binding</keyword>
<feature type="binding site" evidence="9">
    <location>
        <position position="485"/>
    </location>
    <ligand>
        <name>GMP</name>
        <dbReference type="ChEBI" id="CHEBI:58115"/>
    </ligand>
</feature>
<dbReference type="Pfam" id="PF01139">
    <property type="entry name" value="RtcB"/>
    <property type="match status" value="1"/>
</dbReference>
<evidence type="ECO:0000256" key="3">
    <source>
        <dbReference type="ARBA" id="ARBA00022723"/>
    </source>
</evidence>
<evidence type="ECO:0000256" key="8">
    <source>
        <dbReference type="PIRSR" id="PIRSR601233-1"/>
    </source>
</evidence>
<dbReference type="GO" id="GO:0006281">
    <property type="term" value="P:DNA repair"/>
    <property type="evidence" value="ECO:0007669"/>
    <property type="project" value="TreeGrafter"/>
</dbReference>
<keyword evidence="3 10" id="KW-0479">Metal-binding</keyword>
<feature type="binding site" evidence="9">
    <location>
        <begin position="217"/>
        <end position="221"/>
    </location>
    <ligand>
        <name>GMP</name>
        <dbReference type="ChEBI" id="CHEBI:58115"/>
    </ligand>
</feature>
<feature type="binding site" evidence="9">
    <location>
        <begin position="415"/>
        <end position="418"/>
    </location>
    <ligand>
        <name>GMP</name>
        <dbReference type="ChEBI" id="CHEBI:58115"/>
    </ligand>
</feature>
<name>D0A4R1_TRYB9</name>
<reference evidence="12" key="1">
    <citation type="journal article" date="2010" name="PLoS Negl. Trop. Dis.">
        <title>The genome sequence of Trypanosoma brucei gambiense, causative agent of chronic human african trypanosomiasis.</title>
        <authorList>
            <person name="Jackson A.P."/>
            <person name="Sanders M."/>
            <person name="Berry A."/>
            <person name="McQuillan J."/>
            <person name="Aslett M.A."/>
            <person name="Quail M.A."/>
            <person name="Chukualim B."/>
            <person name="Capewell P."/>
            <person name="MacLeod A."/>
            <person name="Melville S.E."/>
            <person name="Gibson W."/>
            <person name="Barry J.D."/>
            <person name="Berriman M."/>
            <person name="Hertz-Fowler C."/>
        </authorList>
    </citation>
    <scope>NUCLEOTIDE SEQUENCE [LARGE SCALE GENOMIC DNA]</scope>
    <source>
        <strain evidence="12">MHOM/CI/86/DAL972</strain>
    </source>
</reference>
<keyword evidence="4 9" id="KW-0547">Nucleotide-binding</keyword>
<dbReference type="RefSeq" id="XP_011778519.1">
    <property type="nucleotide sequence ID" value="XM_011780217.1"/>
</dbReference>
<feature type="active site" description="GMP-histidine intermediate" evidence="8">
    <location>
        <position position="415"/>
    </location>
</feature>
<dbReference type="InterPro" id="IPR036025">
    <property type="entry name" value="RtcB-like_sf"/>
</dbReference>
<dbReference type="GO" id="GO:0170057">
    <property type="term" value="F:RNA ligase (GTP) activity"/>
    <property type="evidence" value="ECO:0007669"/>
    <property type="project" value="UniProtKB-EC"/>
</dbReference>
<feature type="binding site" evidence="10">
    <location>
        <position position="122"/>
    </location>
    <ligand>
        <name>Mn(2+)</name>
        <dbReference type="ChEBI" id="CHEBI:29035"/>
        <label>1</label>
    </ligand>
</feature>
<dbReference type="EMBL" id="FN554973">
    <property type="protein sequence ID" value="CBH16255.1"/>
    <property type="molecule type" value="Genomic_DNA"/>
</dbReference>
<dbReference type="KEGG" id="tbg:TbgDal_X13520"/>
<dbReference type="InterPro" id="IPR052915">
    <property type="entry name" value="RtcB-like"/>
</dbReference>
<dbReference type="InterPro" id="IPR001233">
    <property type="entry name" value="RtcB"/>
</dbReference>
<dbReference type="VEuPathDB" id="TriTrypDB:Tbg972.10.13520"/>
<keyword evidence="6 10" id="KW-0464">Manganese</keyword>
<comment type="cofactor">
    <cofactor evidence="10">
        <name>Mn(2+)</name>
        <dbReference type="ChEBI" id="CHEBI:29035"/>
    </cofactor>
    <text evidence="10">Binds 2 manganese ions per subunit.</text>
</comment>
<dbReference type="GO" id="GO:0003909">
    <property type="term" value="F:DNA ligase activity"/>
    <property type="evidence" value="ECO:0007669"/>
    <property type="project" value="TreeGrafter"/>
</dbReference>
<dbReference type="GO" id="GO:0006396">
    <property type="term" value="P:RNA processing"/>
    <property type="evidence" value="ECO:0007669"/>
    <property type="project" value="InterPro"/>
</dbReference>
<keyword evidence="2" id="KW-0436">Ligase</keyword>
<proteinExistence type="predicted"/>
<evidence type="ECO:0000256" key="6">
    <source>
        <dbReference type="ARBA" id="ARBA00023211"/>
    </source>
</evidence>
<evidence type="ECO:0000313" key="12">
    <source>
        <dbReference type="Proteomes" id="UP000002316"/>
    </source>
</evidence>
<protein>
    <recommendedName>
        <fullName evidence="1">3'-phosphate/5'-hydroxy nucleic acid ligase</fullName>
        <ecNumber evidence="1">6.5.1.8</ecNumber>
    </recommendedName>
</protein>
<dbReference type="GO" id="GO:0030145">
    <property type="term" value="F:manganese ion binding"/>
    <property type="evidence" value="ECO:0007669"/>
    <property type="project" value="TreeGrafter"/>
</dbReference>
<sequence length="486" mass="52600">MRHAVTKLCIRATAGAGGGGRTDSAVFPGRKCCAVGETDHGSDVEPYTVIREEGSSVDVHAWVSGVEVERSAVEQLLQLSRLGDIIQHPVVAMPDVHTSNGATVGTVIPTTRAIIPASVGVDIGCGMIAVRTSLTQEDLPSSLAALRLAIEVAVPHGRTHNGRSGLDAGSWRNNIPESVAAVWRTQLQKGFEEICCMQKHIETSNHIEHLGTLGGGNHFIELCADDGRKVDVGESYVETGNSGSSSATYETSKGVSRQPNIWVMLHSGSRGVGNRIGTIFFELAKKDMGAHLANLPSADLAYLREGSEHFEQYVEAVYWAQLYAKLNREIMLDNVLRAVRKTIGRGFSVDALAINCHHNYVQRMELSAGVHVWLTRKGATSARAGELAVIPGSMGTKSYIVRGKGNPKSYSSCSHGAGRRYSRGEAKRRFTLEQHKTATKGIECRKDADVLDETPMAYKDIDDVMRAQDDLVEVVCVLRQLLCVKG</sequence>
<dbReference type="Gene3D" id="3.90.1860.10">
    <property type="entry name" value="tRNA-splicing ligase RtcB"/>
    <property type="match status" value="1"/>
</dbReference>
<dbReference type="GO" id="GO:0005525">
    <property type="term" value="F:GTP binding"/>
    <property type="evidence" value="ECO:0007669"/>
    <property type="project" value="UniProtKB-KW"/>
</dbReference>
<feature type="binding site" evidence="10">
    <location>
        <position position="266"/>
    </location>
    <ligand>
        <name>Mn(2+)</name>
        <dbReference type="ChEBI" id="CHEBI:29035"/>
        <label>2</label>
    </ligand>
</feature>
<dbReference type="AlphaFoldDB" id="D0A4R1"/>
<dbReference type="Proteomes" id="UP000002316">
    <property type="component" value="Chromosome 10"/>
</dbReference>
<organism evidence="11 12">
    <name type="scientific">Trypanosoma brucei gambiense (strain MHOM/CI/86/DAL972)</name>
    <dbReference type="NCBI Taxonomy" id="679716"/>
    <lineage>
        <taxon>Eukaryota</taxon>
        <taxon>Discoba</taxon>
        <taxon>Euglenozoa</taxon>
        <taxon>Kinetoplastea</taxon>
        <taxon>Metakinetoplastina</taxon>
        <taxon>Trypanosomatida</taxon>
        <taxon>Trypanosomatidae</taxon>
        <taxon>Trypanosoma</taxon>
    </lineage>
</organism>
<evidence type="ECO:0000256" key="4">
    <source>
        <dbReference type="ARBA" id="ARBA00022741"/>
    </source>
</evidence>
<dbReference type="SUPFAM" id="SSF103365">
    <property type="entry name" value="Hypothetical protein PH1602"/>
    <property type="match status" value="1"/>
</dbReference>
<dbReference type="GO" id="GO:0042245">
    <property type="term" value="P:RNA repair"/>
    <property type="evidence" value="ECO:0007669"/>
    <property type="project" value="TreeGrafter"/>
</dbReference>
<feature type="binding site" evidence="10">
    <location>
        <position position="358"/>
    </location>
    <ligand>
        <name>Mn(2+)</name>
        <dbReference type="ChEBI" id="CHEBI:29035"/>
        <label>2</label>
    </ligand>
</feature>
<dbReference type="PANTHER" id="PTHR43749:SF2">
    <property type="entry name" value="RNA-SPLICING LIGASE RTCB"/>
    <property type="match status" value="1"/>
</dbReference>
<gene>
    <name evidence="11" type="ORF">TbgDal_X13520</name>
</gene>
<evidence type="ECO:0000256" key="10">
    <source>
        <dbReference type="PIRSR" id="PIRSR601233-3"/>
    </source>
</evidence>
<evidence type="ECO:0000256" key="7">
    <source>
        <dbReference type="ARBA" id="ARBA00047746"/>
    </source>
</evidence>
<feature type="binding site" evidence="9">
    <location>
        <begin position="391"/>
        <end position="394"/>
    </location>
    <ligand>
        <name>GMP</name>
        <dbReference type="ChEBI" id="CHEBI:58115"/>
    </ligand>
</feature>
<dbReference type="GeneID" id="23864552"/>
<evidence type="ECO:0000256" key="9">
    <source>
        <dbReference type="PIRSR" id="PIRSR601233-2"/>
    </source>
</evidence>
<dbReference type="EC" id="6.5.1.8" evidence="1"/>
<dbReference type="PANTHER" id="PTHR43749">
    <property type="entry name" value="RNA-SPLICING LIGASE RTCB"/>
    <property type="match status" value="1"/>
</dbReference>
<evidence type="ECO:0000313" key="11">
    <source>
        <dbReference type="EMBL" id="CBH16255.1"/>
    </source>
</evidence>